<evidence type="ECO:0000313" key="1">
    <source>
        <dbReference type="EMBL" id="ORY71031.1"/>
    </source>
</evidence>
<keyword evidence="2" id="KW-1185">Reference proteome</keyword>
<reference evidence="1 2" key="1">
    <citation type="submission" date="2016-07" db="EMBL/GenBank/DDBJ databases">
        <title>Pervasive Adenine N6-methylation of Active Genes in Fungi.</title>
        <authorList>
            <consortium name="DOE Joint Genome Institute"/>
            <person name="Mondo S.J."/>
            <person name="Dannebaum R.O."/>
            <person name="Kuo R.C."/>
            <person name="Labutti K."/>
            <person name="Haridas S."/>
            <person name="Kuo A."/>
            <person name="Salamov A."/>
            <person name="Ahrendt S.R."/>
            <person name="Lipzen A."/>
            <person name="Sullivan W."/>
            <person name="Andreopoulos W.B."/>
            <person name="Clum A."/>
            <person name="Lindquist E."/>
            <person name="Daum C."/>
            <person name="Ramamoorthy G.K."/>
            <person name="Gryganskyi A."/>
            <person name="Culley D."/>
            <person name="Magnuson J.K."/>
            <person name="James T.Y."/>
            <person name="O'Malley M.A."/>
            <person name="Stajich J.E."/>
            <person name="Spatafora J.W."/>
            <person name="Visel A."/>
            <person name="Grigoriev I.V."/>
        </authorList>
    </citation>
    <scope>NUCLEOTIDE SEQUENCE [LARGE SCALE GENOMIC DNA]</scope>
    <source>
        <strain evidence="1 2">CBS 129021</strain>
    </source>
</reference>
<dbReference type="OrthoDB" id="66881at2759"/>
<dbReference type="InParanoid" id="A0A1Y2EHI7"/>
<proteinExistence type="predicted"/>
<dbReference type="Proteomes" id="UP000193689">
    <property type="component" value="Unassembled WGS sequence"/>
</dbReference>
<evidence type="ECO:0000313" key="2">
    <source>
        <dbReference type="Proteomes" id="UP000193689"/>
    </source>
</evidence>
<name>A0A1Y2EHI7_9PEZI</name>
<dbReference type="RefSeq" id="XP_040720623.1">
    <property type="nucleotide sequence ID" value="XM_040857817.1"/>
</dbReference>
<dbReference type="AlphaFoldDB" id="A0A1Y2EHI7"/>
<gene>
    <name evidence="1" type="ORF">BCR38DRAFT_404156</name>
</gene>
<protein>
    <submittedName>
        <fullName evidence="1">Uncharacterized protein</fullName>
    </submittedName>
</protein>
<comment type="caution">
    <text evidence="1">The sequence shown here is derived from an EMBL/GenBank/DDBJ whole genome shotgun (WGS) entry which is preliminary data.</text>
</comment>
<dbReference type="EMBL" id="MCFJ01000001">
    <property type="protein sequence ID" value="ORY71031.1"/>
    <property type="molecule type" value="Genomic_DNA"/>
</dbReference>
<organism evidence="1 2">
    <name type="scientific">Pseudomassariella vexata</name>
    <dbReference type="NCBI Taxonomy" id="1141098"/>
    <lineage>
        <taxon>Eukaryota</taxon>
        <taxon>Fungi</taxon>
        <taxon>Dikarya</taxon>
        <taxon>Ascomycota</taxon>
        <taxon>Pezizomycotina</taxon>
        <taxon>Sordariomycetes</taxon>
        <taxon>Xylariomycetidae</taxon>
        <taxon>Amphisphaeriales</taxon>
        <taxon>Pseudomassariaceae</taxon>
        <taxon>Pseudomassariella</taxon>
    </lineage>
</organism>
<dbReference type="GeneID" id="63774029"/>
<sequence>MHGFTRTSQHQADAAIQNSQNAVRYSAFSIMSRHELLDPDRSATAQDVTNSLSESAKHVYLSHRNGFILLSRLIPADEAFGAKLKVHLFMFRSWTEGNIPSVSAWPFEKVAPSMSAKALTDIPDILDLFPELREGNKKWFAPGCSMKDIYGMAPALRWNWDVSARYAEVEDVGLEAKYRDAMVLHGSSSGVPIDTLNQLATKLDRGDLLPTHGSDGGAWVLRNLDAREVVQFKAIKDEEGCMRVYVEDHSWLTIDYVIMMRILWQGGFHEDWHTTKVAWSKEGTWAGHRFDIVEAGGLVTESSWRDVTEDLTKEAEELRTWILAES</sequence>
<accession>A0A1Y2EHI7</accession>